<organism evidence="1">
    <name type="scientific">viral metagenome</name>
    <dbReference type="NCBI Taxonomy" id="1070528"/>
    <lineage>
        <taxon>unclassified sequences</taxon>
        <taxon>metagenomes</taxon>
        <taxon>organismal metagenomes</taxon>
    </lineage>
</organism>
<name>A0A6C0D9D0_9ZZZZ</name>
<reference evidence="1" key="1">
    <citation type="journal article" date="2020" name="Nature">
        <title>Giant virus diversity and host interactions through global metagenomics.</title>
        <authorList>
            <person name="Schulz F."/>
            <person name="Roux S."/>
            <person name="Paez-Espino D."/>
            <person name="Jungbluth S."/>
            <person name="Walsh D.A."/>
            <person name="Denef V.J."/>
            <person name="McMahon K.D."/>
            <person name="Konstantinidis K.T."/>
            <person name="Eloe-Fadrosh E.A."/>
            <person name="Kyrpides N.C."/>
            <person name="Woyke T."/>
        </authorList>
    </citation>
    <scope>NUCLEOTIDE SEQUENCE</scope>
    <source>
        <strain evidence="1">GVMAG-M-3300023174-131</strain>
    </source>
</reference>
<sequence>MYNFIFLELNTQNLNNYVKTVSFYKYTDVILIVPLKEYKDLWWNFDDLINAQLTSLKELNILMKRHNITIKLAKHILYQPFGYNKNNFL</sequence>
<accession>A0A6C0D9D0</accession>
<evidence type="ECO:0000313" key="1">
    <source>
        <dbReference type="EMBL" id="QHT13428.1"/>
    </source>
</evidence>
<dbReference type="AlphaFoldDB" id="A0A6C0D9D0"/>
<proteinExistence type="predicted"/>
<dbReference type="EMBL" id="MN739568">
    <property type="protein sequence ID" value="QHT13428.1"/>
    <property type="molecule type" value="Genomic_DNA"/>
</dbReference>
<protein>
    <submittedName>
        <fullName evidence="1">Uncharacterized protein</fullName>
    </submittedName>
</protein>